<evidence type="ECO:0000256" key="1">
    <source>
        <dbReference type="SAM" id="MobiDB-lite"/>
    </source>
</evidence>
<accession>A0A835K124</accession>
<dbReference type="OrthoDB" id="993217at2759"/>
<feature type="compositionally biased region" description="Basic and acidic residues" evidence="1">
    <location>
        <begin position="61"/>
        <end position="70"/>
    </location>
</feature>
<organism evidence="2 3">
    <name type="scientific">Salix dunnii</name>
    <dbReference type="NCBI Taxonomy" id="1413687"/>
    <lineage>
        <taxon>Eukaryota</taxon>
        <taxon>Viridiplantae</taxon>
        <taxon>Streptophyta</taxon>
        <taxon>Embryophyta</taxon>
        <taxon>Tracheophyta</taxon>
        <taxon>Spermatophyta</taxon>
        <taxon>Magnoliopsida</taxon>
        <taxon>eudicotyledons</taxon>
        <taxon>Gunneridae</taxon>
        <taxon>Pentapetalae</taxon>
        <taxon>rosids</taxon>
        <taxon>fabids</taxon>
        <taxon>Malpighiales</taxon>
        <taxon>Salicaceae</taxon>
        <taxon>Saliceae</taxon>
        <taxon>Salix</taxon>
    </lineage>
</organism>
<reference evidence="2 3" key="1">
    <citation type="submission" date="2020-10" db="EMBL/GenBank/DDBJ databases">
        <title>Plant Genome Project.</title>
        <authorList>
            <person name="Zhang R.-G."/>
        </authorList>
    </citation>
    <scope>NUCLEOTIDE SEQUENCE [LARGE SCALE GENOMIC DNA]</scope>
    <source>
        <strain evidence="2">FAFU-HL-1</strain>
        <tissue evidence="2">Leaf</tissue>
    </source>
</reference>
<evidence type="ECO:0000313" key="2">
    <source>
        <dbReference type="EMBL" id="KAF9679713.1"/>
    </source>
</evidence>
<dbReference type="Proteomes" id="UP000657918">
    <property type="component" value="Unassembled WGS sequence"/>
</dbReference>
<gene>
    <name evidence="2" type="ORF">SADUNF_Sadunf06G0043100</name>
</gene>
<evidence type="ECO:0000313" key="3">
    <source>
        <dbReference type="Proteomes" id="UP000657918"/>
    </source>
</evidence>
<dbReference type="AntiFam" id="ANF00039">
    <property type="entry name" value="Antisense to SRP RNA"/>
</dbReference>
<name>A0A835K124_9ROSI</name>
<feature type="region of interest" description="Disordered" evidence="1">
    <location>
        <begin position="57"/>
        <end position="83"/>
    </location>
</feature>
<dbReference type="AlphaFoldDB" id="A0A835K124"/>
<sequence length="142" mass="16337">MVQLDQPIKPYGFRRHRPAILSLPRAGSNRCSVKPASRCTLRSRSHDSHVFTRKPWLNSRLETDGPESSKSESNPLGRINVPPPYSSHSVHVSKLNSHQLHSSWFCFNIWFWVSRRAEMVSIGSPAKPYPRQLIKVPRIQKE</sequence>
<dbReference type="EMBL" id="JADGMS010000006">
    <property type="protein sequence ID" value="KAF9679713.1"/>
    <property type="molecule type" value="Genomic_DNA"/>
</dbReference>
<comment type="caution">
    <text evidence="2">The sequence shown here is derived from an EMBL/GenBank/DDBJ whole genome shotgun (WGS) entry which is preliminary data.</text>
</comment>
<keyword evidence="3" id="KW-1185">Reference proteome</keyword>
<proteinExistence type="predicted"/>
<protein>
    <submittedName>
        <fullName evidence="2">Uncharacterized protein</fullName>
    </submittedName>
</protein>